<evidence type="ECO:0008006" key="4">
    <source>
        <dbReference type="Google" id="ProtNLM"/>
    </source>
</evidence>
<gene>
    <name evidence="2" type="ORF">HLB44_18030</name>
</gene>
<evidence type="ECO:0000313" key="3">
    <source>
        <dbReference type="Proteomes" id="UP000737171"/>
    </source>
</evidence>
<feature type="region of interest" description="Disordered" evidence="1">
    <location>
        <begin position="73"/>
        <end position="101"/>
    </location>
</feature>
<keyword evidence="3" id="KW-1185">Reference proteome</keyword>
<organism evidence="2 3">
    <name type="scientific">Pseudaquabacterium terrae</name>
    <dbReference type="NCBI Taxonomy" id="2732868"/>
    <lineage>
        <taxon>Bacteria</taxon>
        <taxon>Pseudomonadati</taxon>
        <taxon>Pseudomonadota</taxon>
        <taxon>Betaproteobacteria</taxon>
        <taxon>Burkholderiales</taxon>
        <taxon>Sphaerotilaceae</taxon>
        <taxon>Pseudaquabacterium</taxon>
    </lineage>
</organism>
<reference evidence="2 3" key="1">
    <citation type="submission" date="2020-05" db="EMBL/GenBank/DDBJ databases">
        <title>Aquincola sp. isolate from soil.</title>
        <authorList>
            <person name="Han J."/>
            <person name="Kim D.-U."/>
        </authorList>
    </citation>
    <scope>NUCLEOTIDE SEQUENCE [LARGE SCALE GENOMIC DNA]</scope>
    <source>
        <strain evidence="2 3">S2</strain>
    </source>
</reference>
<accession>A0ABX2EJQ2</accession>
<dbReference type="Proteomes" id="UP000737171">
    <property type="component" value="Unassembled WGS sequence"/>
</dbReference>
<evidence type="ECO:0000313" key="2">
    <source>
        <dbReference type="EMBL" id="NRF68895.1"/>
    </source>
</evidence>
<sequence length="101" mass="10901">MRTISIRLDERTDTLLAAYCERHGVTQTGALKAAIEQLARAPAPSPADLAEQMGLIGAFRSAEGDLAAQHSARIKERLRAKGHSESMAVPTPRRSPAPKTR</sequence>
<dbReference type="EMBL" id="JABRWJ010000005">
    <property type="protein sequence ID" value="NRF68895.1"/>
    <property type="molecule type" value="Genomic_DNA"/>
</dbReference>
<name>A0ABX2EJQ2_9BURK</name>
<protein>
    <recommendedName>
        <fullName evidence="4">CopG family transcriptional regulator</fullName>
    </recommendedName>
</protein>
<evidence type="ECO:0000256" key="1">
    <source>
        <dbReference type="SAM" id="MobiDB-lite"/>
    </source>
</evidence>
<proteinExistence type="predicted"/>
<dbReference type="RefSeq" id="WP_173125038.1">
    <property type="nucleotide sequence ID" value="NZ_JABRWJ010000005.1"/>
</dbReference>
<feature type="compositionally biased region" description="Basic and acidic residues" evidence="1">
    <location>
        <begin position="73"/>
        <end position="84"/>
    </location>
</feature>
<comment type="caution">
    <text evidence="2">The sequence shown here is derived from an EMBL/GenBank/DDBJ whole genome shotgun (WGS) entry which is preliminary data.</text>
</comment>